<feature type="binding site" evidence="2">
    <location>
        <position position="133"/>
    </location>
    <ligand>
        <name>Mn(2+)</name>
        <dbReference type="ChEBI" id="CHEBI:29035"/>
        <label>2</label>
    </ligand>
</feature>
<dbReference type="Pfam" id="PF01546">
    <property type="entry name" value="Peptidase_M20"/>
    <property type="match status" value="1"/>
</dbReference>
<dbReference type="RefSeq" id="WP_136456321.1">
    <property type="nucleotide sequence ID" value="NZ_SRSF01000001.1"/>
</dbReference>
<keyword evidence="2" id="KW-0464">Manganese</keyword>
<feature type="binding site" evidence="2">
    <location>
        <position position="167"/>
    </location>
    <ligand>
        <name>Mn(2+)</name>
        <dbReference type="ChEBI" id="CHEBI:29035"/>
        <label>2</label>
    </ligand>
</feature>
<dbReference type="AlphaFoldDB" id="A0A4S4NSQ8"/>
<dbReference type="Gene3D" id="3.40.630.10">
    <property type="entry name" value="Zn peptidases"/>
    <property type="match status" value="1"/>
</dbReference>
<accession>A0A4S4NSQ8</accession>
<dbReference type="Proteomes" id="UP000308528">
    <property type="component" value="Unassembled WGS sequence"/>
</dbReference>
<evidence type="ECO:0000256" key="2">
    <source>
        <dbReference type="PIRSR" id="PIRSR005962-1"/>
    </source>
</evidence>
<feature type="binding site" evidence="2">
    <location>
        <position position="400"/>
    </location>
    <ligand>
        <name>Mn(2+)</name>
        <dbReference type="ChEBI" id="CHEBI:29035"/>
        <label>2</label>
    </ligand>
</feature>
<gene>
    <name evidence="4" type="ORF">E4021_02455</name>
</gene>
<evidence type="ECO:0000256" key="1">
    <source>
        <dbReference type="ARBA" id="ARBA00022801"/>
    </source>
</evidence>
<dbReference type="FunFam" id="3.30.70.360:FF:000001">
    <property type="entry name" value="N-acetyldiaminopimelate deacetylase"/>
    <property type="match status" value="1"/>
</dbReference>
<keyword evidence="2" id="KW-0479">Metal-binding</keyword>
<dbReference type="GO" id="GO:0050118">
    <property type="term" value="F:N-acetyldiaminopimelate deacetylase activity"/>
    <property type="evidence" value="ECO:0007669"/>
    <property type="project" value="UniProtKB-ARBA"/>
</dbReference>
<keyword evidence="1 4" id="KW-0378">Hydrolase</keyword>
<feature type="domain" description="Peptidase M20 dimerisation" evidence="3">
    <location>
        <begin position="221"/>
        <end position="317"/>
    </location>
</feature>
<dbReference type="PANTHER" id="PTHR11014:SF63">
    <property type="entry name" value="METALLOPEPTIDASE, PUTATIVE (AFU_ORTHOLOGUE AFUA_6G09600)-RELATED"/>
    <property type="match status" value="1"/>
</dbReference>
<dbReference type="GO" id="GO:0019877">
    <property type="term" value="P:diaminopimelate biosynthetic process"/>
    <property type="evidence" value="ECO:0007669"/>
    <property type="project" value="UniProtKB-ARBA"/>
</dbReference>
<dbReference type="EMBL" id="SRSF01000001">
    <property type="protein sequence ID" value="THH41478.1"/>
    <property type="molecule type" value="Genomic_DNA"/>
</dbReference>
<evidence type="ECO:0000259" key="3">
    <source>
        <dbReference type="Pfam" id="PF07687"/>
    </source>
</evidence>
<evidence type="ECO:0000313" key="4">
    <source>
        <dbReference type="EMBL" id="THH41478.1"/>
    </source>
</evidence>
<protein>
    <submittedName>
        <fullName evidence="4">Amidohydrolase</fullName>
    </submittedName>
</protein>
<feature type="binding site" evidence="2">
    <location>
        <position position="131"/>
    </location>
    <ligand>
        <name>Mn(2+)</name>
        <dbReference type="ChEBI" id="CHEBI:29035"/>
        <label>2</label>
    </ligand>
</feature>
<dbReference type="InterPro" id="IPR036264">
    <property type="entry name" value="Bact_exopeptidase_dim_dom"/>
</dbReference>
<dbReference type="InterPro" id="IPR017439">
    <property type="entry name" value="Amidohydrolase"/>
</dbReference>
<name>A0A4S4NSQ8_9BACT</name>
<dbReference type="NCBIfam" id="TIGR01891">
    <property type="entry name" value="amidohydrolases"/>
    <property type="match status" value="1"/>
</dbReference>
<keyword evidence="5" id="KW-1185">Reference proteome</keyword>
<dbReference type="InterPro" id="IPR011650">
    <property type="entry name" value="Peptidase_M20_dimer"/>
</dbReference>
<dbReference type="OrthoDB" id="9776731at2"/>
<dbReference type="GO" id="GO:0046872">
    <property type="term" value="F:metal ion binding"/>
    <property type="evidence" value="ECO:0007669"/>
    <property type="project" value="UniProtKB-KW"/>
</dbReference>
<sequence>MQKLLTCIFLVACSGLTAQTDYSQTKAAAGEIEDRVIEWRRHVHQYPELSNREFETGKYIAEHLRSLGLEVRTNVAHTGVVGVLKGGKPGGVVALRADIDALPVTERADLPFASKATGEYRGETVGVMHACGHDTHVAMLMGAAELLTKQREDIPGTVVFLFQPAEEGAPEGEEGGAQLMVKEGVLSDYGVEAAFGIHINSQTPVGHVNYKPGGAMAASNSFTIVVKGKQAHGSSPWSGVDPITAAAQIVTGLQLIVSRQTELTKEAAVISVGKIQGGVRSNIIPEEVTMIGTIRTLDEDMKKDIFDKIRRTATNIAASSGAEAQVTIDEGYPVTYNDPEMTERMLPTVQATVGKDNVHLVNPVTGAEDFSFFANEVPSLFLFLGGMSPSMDRSAAPGHHTPDFVIDERGLTYGVQLYANLAMDYLQGKNGK</sequence>
<dbReference type="SUPFAM" id="SSF53187">
    <property type="entry name" value="Zn-dependent exopeptidases"/>
    <property type="match status" value="1"/>
</dbReference>
<dbReference type="SUPFAM" id="SSF55031">
    <property type="entry name" value="Bacterial exopeptidase dimerisation domain"/>
    <property type="match status" value="1"/>
</dbReference>
<dbReference type="PIRSF" id="PIRSF005962">
    <property type="entry name" value="Pept_M20D_amidohydro"/>
    <property type="match status" value="1"/>
</dbReference>
<dbReference type="Pfam" id="PF07687">
    <property type="entry name" value="M20_dimer"/>
    <property type="match status" value="1"/>
</dbReference>
<dbReference type="InterPro" id="IPR002933">
    <property type="entry name" value="Peptidase_M20"/>
</dbReference>
<organism evidence="4 5">
    <name type="scientific">Neolewinella litorea</name>
    <dbReference type="NCBI Taxonomy" id="2562452"/>
    <lineage>
        <taxon>Bacteria</taxon>
        <taxon>Pseudomonadati</taxon>
        <taxon>Bacteroidota</taxon>
        <taxon>Saprospiria</taxon>
        <taxon>Saprospirales</taxon>
        <taxon>Lewinellaceae</taxon>
        <taxon>Neolewinella</taxon>
    </lineage>
</organism>
<comment type="caution">
    <text evidence="4">The sequence shown here is derived from an EMBL/GenBank/DDBJ whole genome shotgun (WGS) entry which is preliminary data.</text>
</comment>
<proteinExistence type="predicted"/>
<dbReference type="Gene3D" id="3.30.70.360">
    <property type="match status" value="1"/>
</dbReference>
<feature type="binding site" evidence="2">
    <location>
        <position position="198"/>
    </location>
    <ligand>
        <name>Mn(2+)</name>
        <dbReference type="ChEBI" id="CHEBI:29035"/>
        <label>2</label>
    </ligand>
</feature>
<comment type="cofactor">
    <cofactor evidence="2">
        <name>Mn(2+)</name>
        <dbReference type="ChEBI" id="CHEBI:29035"/>
    </cofactor>
    <text evidence="2">The Mn(2+) ion enhances activity.</text>
</comment>
<dbReference type="PANTHER" id="PTHR11014">
    <property type="entry name" value="PEPTIDASE M20 FAMILY MEMBER"/>
    <property type="match status" value="1"/>
</dbReference>
<reference evidence="4 5" key="1">
    <citation type="submission" date="2019-04" db="EMBL/GenBank/DDBJ databases">
        <title>Lewinella litorea sp. nov., isolated from a marine sand.</title>
        <authorList>
            <person name="Yoon J.-H."/>
        </authorList>
    </citation>
    <scope>NUCLEOTIDE SEQUENCE [LARGE SCALE GENOMIC DNA]</scope>
    <source>
        <strain evidence="4 5">HSMS-39</strain>
    </source>
</reference>
<evidence type="ECO:0000313" key="5">
    <source>
        <dbReference type="Proteomes" id="UP000308528"/>
    </source>
</evidence>